<proteinExistence type="predicted"/>
<dbReference type="EMBL" id="RJMB01000012">
    <property type="protein sequence ID" value="RNL84223.1"/>
    <property type="molecule type" value="Genomic_DNA"/>
</dbReference>
<protein>
    <submittedName>
        <fullName evidence="2">GAF domain-containing protein</fullName>
    </submittedName>
</protein>
<dbReference type="Gene3D" id="3.30.450.40">
    <property type="match status" value="1"/>
</dbReference>
<reference evidence="2 3" key="1">
    <citation type="submission" date="2018-11" db="EMBL/GenBank/DDBJ databases">
        <title>The genome draft of YIM 96095.</title>
        <authorList>
            <person name="Tang S.-K."/>
            <person name="Chunyu W.-X."/>
            <person name="Feng Y.-Z."/>
        </authorList>
    </citation>
    <scope>NUCLEOTIDE SEQUENCE [LARGE SCALE GENOMIC DNA]</scope>
    <source>
        <strain evidence="2 3">YIM 96095</strain>
    </source>
</reference>
<evidence type="ECO:0000313" key="2">
    <source>
        <dbReference type="EMBL" id="RNL84223.1"/>
    </source>
</evidence>
<dbReference type="OrthoDB" id="3928741at2"/>
<dbReference type="InterPro" id="IPR003018">
    <property type="entry name" value="GAF"/>
</dbReference>
<dbReference type="Pfam" id="PF01590">
    <property type="entry name" value="GAF"/>
    <property type="match status" value="1"/>
</dbReference>
<accession>A0A3N0E8R7</accession>
<dbReference type="AlphaFoldDB" id="A0A3N0E8R7"/>
<sequence length="420" mass="45248">MAADHNARDDGSDVAATRRRVARAHEQFLTSGRIPDTLPSLVRDSWKRSLDCGVDPEGVQPHVDLCSAEVRSRLEAHPLAPVMPLFRRLLLDSVPDGGHIIAIADADGRLLQVEGDRTLRSRAEVMHFVAGADWREQAAGTNAPGLAIALDHEVRIFATEHFGRNVHPWSCSAAPVHDPDTGALLGVVDLTGSDTVATPHALALVRAAATAAETELRVQRLNGAAPPAPAPQRPRLRALGRDRALLSANGRTIELSTRHSEILLLLTRHPEGLTGEALAARLHEHDSSPVTVRAELSRLRRLLGGGMLDSRPYRLRTAVSTDVDEVRRQLRSGDYRAAVQSYPGPLLPSSEAPGIADAREELTRELCSVLVSGSAAEALLIWSERSDGRDDPRVLQAALDTLPSDSPRAAMVAARLARLA</sequence>
<evidence type="ECO:0000259" key="1">
    <source>
        <dbReference type="Pfam" id="PF01590"/>
    </source>
</evidence>
<feature type="domain" description="GAF" evidence="1">
    <location>
        <begin position="113"/>
        <end position="215"/>
    </location>
</feature>
<gene>
    <name evidence="2" type="ORF">EFW17_13455</name>
</gene>
<dbReference type="Proteomes" id="UP000269198">
    <property type="component" value="Unassembled WGS sequence"/>
</dbReference>
<evidence type="ECO:0000313" key="3">
    <source>
        <dbReference type="Proteomes" id="UP000269198"/>
    </source>
</evidence>
<dbReference type="InterPro" id="IPR029016">
    <property type="entry name" value="GAF-like_dom_sf"/>
</dbReference>
<comment type="caution">
    <text evidence="2">The sequence shown here is derived from an EMBL/GenBank/DDBJ whole genome shotgun (WGS) entry which is preliminary data.</text>
</comment>
<organism evidence="2 3">
    <name type="scientific">Halostreptopolyspora alba</name>
    <dbReference type="NCBI Taxonomy" id="2487137"/>
    <lineage>
        <taxon>Bacteria</taxon>
        <taxon>Bacillati</taxon>
        <taxon>Actinomycetota</taxon>
        <taxon>Actinomycetes</taxon>
        <taxon>Streptosporangiales</taxon>
        <taxon>Nocardiopsidaceae</taxon>
        <taxon>Halostreptopolyspora</taxon>
    </lineage>
</organism>
<dbReference type="RefSeq" id="WP_123201717.1">
    <property type="nucleotide sequence ID" value="NZ_RJMB01000012.1"/>
</dbReference>
<name>A0A3N0E8R7_9ACTN</name>
<keyword evidence="3" id="KW-1185">Reference proteome</keyword>